<dbReference type="InterPro" id="IPR031311">
    <property type="entry name" value="CHIT_BIND_RR_consensus"/>
</dbReference>
<feature type="region of interest" description="Disordered" evidence="3">
    <location>
        <begin position="37"/>
        <end position="70"/>
    </location>
</feature>
<dbReference type="AlphaFoldDB" id="A0AAW1THI4"/>
<feature type="region of interest" description="Disordered" evidence="3">
    <location>
        <begin position="130"/>
        <end position="153"/>
    </location>
</feature>
<evidence type="ECO:0000256" key="3">
    <source>
        <dbReference type="SAM" id="MobiDB-lite"/>
    </source>
</evidence>
<dbReference type="PANTHER" id="PTHR12236">
    <property type="entry name" value="STRUCTURAL CONTITUENT OF CUTICLE"/>
    <property type="match status" value="1"/>
</dbReference>
<dbReference type="Proteomes" id="UP001431783">
    <property type="component" value="Unassembled WGS sequence"/>
</dbReference>
<feature type="compositionally biased region" description="Basic and acidic residues" evidence="3">
    <location>
        <begin position="54"/>
        <end position="70"/>
    </location>
</feature>
<dbReference type="GO" id="GO:0042302">
    <property type="term" value="F:structural constituent of cuticle"/>
    <property type="evidence" value="ECO:0007669"/>
    <property type="project" value="UniProtKB-UniRule"/>
</dbReference>
<name>A0AAW1THI4_9CUCU</name>
<organism evidence="5 6">
    <name type="scientific">Henosepilachna vigintioctopunctata</name>
    <dbReference type="NCBI Taxonomy" id="420089"/>
    <lineage>
        <taxon>Eukaryota</taxon>
        <taxon>Metazoa</taxon>
        <taxon>Ecdysozoa</taxon>
        <taxon>Arthropoda</taxon>
        <taxon>Hexapoda</taxon>
        <taxon>Insecta</taxon>
        <taxon>Pterygota</taxon>
        <taxon>Neoptera</taxon>
        <taxon>Endopterygota</taxon>
        <taxon>Coleoptera</taxon>
        <taxon>Polyphaga</taxon>
        <taxon>Cucujiformia</taxon>
        <taxon>Coccinelloidea</taxon>
        <taxon>Coccinellidae</taxon>
        <taxon>Epilachninae</taxon>
        <taxon>Epilachnini</taxon>
        <taxon>Henosepilachna</taxon>
    </lineage>
</organism>
<dbReference type="PRINTS" id="PR00947">
    <property type="entry name" value="CUTICLE"/>
</dbReference>
<dbReference type="GO" id="GO:0031012">
    <property type="term" value="C:extracellular matrix"/>
    <property type="evidence" value="ECO:0007669"/>
    <property type="project" value="TreeGrafter"/>
</dbReference>
<gene>
    <name evidence="5" type="ORF">WA026_003437</name>
</gene>
<evidence type="ECO:0008006" key="7">
    <source>
        <dbReference type="Google" id="ProtNLM"/>
    </source>
</evidence>
<feature type="chain" id="PRO_5043620882" description="Cuticle protein 19" evidence="4">
    <location>
        <begin position="18"/>
        <end position="164"/>
    </location>
</feature>
<evidence type="ECO:0000256" key="1">
    <source>
        <dbReference type="ARBA" id="ARBA00022460"/>
    </source>
</evidence>
<keyword evidence="1 2" id="KW-0193">Cuticle</keyword>
<proteinExistence type="predicted"/>
<feature type="compositionally biased region" description="Basic and acidic residues" evidence="3">
    <location>
        <begin position="134"/>
        <end position="153"/>
    </location>
</feature>
<evidence type="ECO:0000256" key="4">
    <source>
        <dbReference type="SAM" id="SignalP"/>
    </source>
</evidence>
<feature type="signal peptide" evidence="4">
    <location>
        <begin position="1"/>
        <end position="17"/>
    </location>
</feature>
<evidence type="ECO:0000313" key="5">
    <source>
        <dbReference type="EMBL" id="KAK9869697.1"/>
    </source>
</evidence>
<comment type="caution">
    <text evidence="5">The sequence shown here is derived from an EMBL/GenBank/DDBJ whole genome shotgun (WGS) entry which is preliminary data.</text>
</comment>
<dbReference type="PANTHER" id="PTHR12236:SF95">
    <property type="entry name" value="CUTICULAR PROTEIN 76BD, ISOFORM C-RELATED"/>
    <property type="match status" value="1"/>
</dbReference>
<dbReference type="Pfam" id="PF00379">
    <property type="entry name" value="Chitin_bind_4"/>
    <property type="match status" value="1"/>
</dbReference>
<dbReference type="InterPro" id="IPR000618">
    <property type="entry name" value="Insect_cuticle"/>
</dbReference>
<reference evidence="5 6" key="1">
    <citation type="submission" date="2023-03" db="EMBL/GenBank/DDBJ databases">
        <title>Genome insight into feeding habits of ladybird beetles.</title>
        <authorList>
            <person name="Li H.-S."/>
            <person name="Huang Y.-H."/>
            <person name="Pang H."/>
        </authorList>
    </citation>
    <scope>NUCLEOTIDE SEQUENCE [LARGE SCALE GENOMIC DNA]</scope>
    <source>
        <strain evidence="5">SYSU_2023b</strain>
        <tissue evidence="5">Whole body</tissue>
    </source>
</reference>
<sequence length="164" mass="18943">MFSKIAILFVLVTLAHTRVIPVYSSPKMHQSYYLVSDEQNSDHSHAEATVSNTPHEEKGDEEEHSHYEDHYAHPKYEFEYAVQDVHTGDHKFHHEVRDGDSVAGSYSLLEPDGTTRTVYYTADKHKGFNAVVEKSGHPKEPEPKSHEKEESFDFDHFLNEHKYS</sequence>
<dbReference type="PROSITE" id="PS00233">
    <property type="entry name" value="CHIT_BIND_RR_1"/>
    <property type="match status" value="1"/>
</dbReference>
<protein>
    <recommendedName>
        <fullName evidence="7">Cuticle protein 19</fullName>
    </recommendedName>
</protein>
<keyword evidence="6" id="KW-1185">Reference proteome</keyword>
<dbReference type="EMBL" id="JARQZJ010000001">
    <property type="protein sequence ID" value="KAK9869697.1"/>
    <property type="molecule type" value="Genomic_DNA"/>
</dbReference>
<keyword evidence="4" id="KW-0732">Signal</keyword>
<dbReference type="GO" id="GO:0005615">
    <property type="term" value="C:extracellular space"/>
    <property type="evidence" value="ECO:0007669"/>
    <property type="project" value="TreeGrafter"/>
</dbReference>
<dbReference type="PROSITE" id="PS51155">
    <property type="entry name" value="CHIT_BIND_RR_2"/>
    <property type="match status" value="1"/>
</dbReference>
<evidence type="ECO:0000256" key="2">
    <source>
        <dbReference type="PROSITE-ProRule" id="PRU00497"/>
    </source>
</evidence>
<accession>A0AAW1THI4</accession>
<evidence type="ECO:0000313" key="6">
    <source>
        <dbReference type="Proteomes" id="UP001431783"/>
    </source>
</evidence>
<dbReference type="InterPro" id="IPR051217">
    <property type="entry name" value="Insect_Cuticle_Struc_Prot"/>
</dbReference>